<feature type="domain" description="Photosynthesis system II assembly factor Ycf48/Hcf136-like" evidence="4">
    <location>
        <begin position="74"/>
        <end position="119"/>
    </location>
</feature>
<name>A0A2W0EEA5_PSEJE</name>
<feature type="domain" description="Photosynthesis system II assembly factor Ycf48/Hcf136-like" evidence="4">
    <location>
        <begin position="180"/>
        <end position="254"/>
    </location>
</feature>
<dbReference type="InterPro" id="IPR015943">
    <property type="entry name" value="WD40/YVTN_repeat-like_dom_sf"/>
</dbReference>
<dbReference type="GO" id="GO:0015979">
    <property type="term" value="P:photosynthesis"/>
    <property type="evidence" value="ECO:0007669"/>
    <property type="project" value="UniProtKB-KW"/>
</dbReference>
<proteinExistence type="predicted"/>
<dbReference type="AlphaFoldDB" id="A0A2W0EEA5"/>
<protein>
    <recommendedName>
        <fullName evidence="4">Photosynthesis system II assembly factor Ycf48/Hcf136-like domain-containing protein</fullName>
    </recommendedName>
</protein>
<accession>A0A2W0EEA5</accession>
<dbReference type="SUPFAM" id="SSF110296">
    <property type="entry name" value="Oligoxyloglucan reducing end-specific cellobiohydrolase"/>
    <property type="match status" value="1"/>
</dbReference>
<dbReference type="CDD" id="cd15482">
    <property type="entry name" value="Sialidase_non-viral"/>
    <property type="match status" value="1"/>
</dbReference>
<dbReference type="EMBL" id="PDLL01000662">
    <property type="protein sequence ID" value="PYY66876.1"/>
    <property type="molecule type" value="Genomic_DNA"/>
</dbReference>
<evidence type="ECO:0000313" key="6">
    <source>
        <dbReference type="Proteomes" id="UP000247437"/>
    </source>
</evidence>
<evidence type="ECO:0000256" key="1">
    <source>
        <dbReference type="ARBA" id="ARBA00022531"/>
    </source>
</evidence>
<keyword evidence="3" id="KW-0732">Signal</keyword>
<dbReference type="Gene3D" id="2.130.10.10">
    <property type="entry name" value="YVTN repeat-like/Quinoprotein amine dehydrogenase"/>
    <property type="match status" value="1"/>
</dbReference>
<feature type="chain" id="PRO_5016119817" description="Photosynthesis system II assembly factor Ycf48/Hcf136-like domain-containing protein" evidence="3">
    <location>
        <begin position="26"/>
        <end position="377"/>
    </location>
</feature>
<dbReference type="GO" id="GO:0009523">
    <property type="term" value="C:photosystem II"/>
    <property type="evidence" value="ECO:0007669"/>
    <property type="project" value="UniProtKB-KW"/>
</dbReference>
<evidence type="ECO:0000313" key="5">
    <source>
        <dbReference type="EMBL" id="PYY66876.1"/>
    </source>
</evidence>
<keyword evidence="2" id="KW-0604">Photosystem II</keyword>
<evidence type="ECO:0000256" key="3">
    <source>
        <dbReference type="SAM" id="SignalP"/>
    </source>
</evidence>
<gene>
    <name evidence="5" type="ORF">CRX42_29990</name>
</gene>
<evidence type="ECO:0000259" key="4">
    <source>
        <dbReference type="Pfam" id="PF14870"/>
    </source>
</evidence>
<dbReference type="InterPro" id="IPR028203">
    <property type="entry name" value="PSII_CF48-like_dom"/>
</dbReference>
<dbReference type="Proteomes" id="UP000247437">
    <property type="component" value="Unassembled WGS sequence"/>
</dbReference>
<organism evidence="5 6">
    <name type="scientific">Pseudomonas jessenii</name>
    <dbReference type="NCBI Taxonomy" id="77298"/>
    <lineage>
        <taxon>Bacteria</taxon>
        <taxon>Pseudomonadati</taxon>
        <taxon>Pseudomonadota</taxon>
        <taxon>Gammaproteobacteria</taxon>
        <taxon>Pseudomonadales</taxon>
        <taxon>Pseudomonadaceae</taxon>
        <taxon>Pseudomonas</taxon>
    </lineage>
</organism>
<feature type="signal peptide" evidence="3">
    <location>
        <begin position="1"/>
        <end position="25"/>
    </location>
</feature>
<sequence length="377" mass="39357">MTLKFPLRPAFALLLGLGGALTAQAAMLNDRLERASQPTALATDALLSDVQAVGDRQVMVGAAGHILLRDNSGQVQQAKVPVDLLLTAVQFVDAHNGWAVGHDGVVLHSADGGQSWSKQLDGRAVNPLLLKAAQAQVDHAEQAASAAPDDEQLATALDNARFALDDAQAASASGPSRPLLGLWFRNAREGWVVGAYGIVLKTDDGGASWRAVNGLDNPDRLHLNSVLGLADGSLLVAGEGGRLYRSADGGEHWQPTQQPTDASLYALAELSGGQIMASGFGGTLLVSNDHGASWTARRLPVKASLYGIKQLSSGAVVLAGQAGVLLYSADGKTFEEWRAPDKAALLNVSETRAGQLLLVGNAGLQVLPMIPFKEHAQ</sequence>
<reference evidence="5 6" key="1">
    <citation type="journal article" date="2018" name="Appl. Microbiol. Biotechnol.">
        <title>Characterization of the caprolactam degradation pathway in Pseudomonas jessenii using mass spectrometry-based proteomics.</title>
        <authorList>
            <person name="Otzen M."/>
            <person name="Palacio C."/>
            <person name="Janssen D.B."/>
        </authorList>
    </citation>
    <scope>NUCLEOTIDE SEQUENCE [LARGE SCALE GENOMIC DNA]</scope>
    <source>
        <strain evidence="5 6">GO3</strain>
    </source>
</reference>
<dbReference type="OrthoDB" id="9813892at2"/>
<evidence type="ECO:0000256" key="2">
    <source>
        <dbReference type="ARBA" id="ARBA00023276"/>
    </source>
</evidence>
<dbReference type="Pfam" id="PF14870">
    <property type="entry name" value="PSII_BNR"/>
    <property type="match status" value="2"/>
</dbReference>
<dbReference type="PANTHER" id="PTHR47199">
    <property type="entry name" value="PHOTOSYSTEM II STABILITY/ASSEMBLY FACTOR HCF136, CHLOROPLASTIC"/>
    <property type="match status" value="1"/>
</dbReference>
<dbReference type="RefSeq" id="WP_110662605.1">
    <property type="nucleotide sequence ID" value="NZ_PDLL01000662.1"/>
</dbReference>
<keyword evidence="1" id="KW-0602">Photosynthesis</keyword>
<comment type="caution">
    <text evidence="5">The sequence shown here is derived from an EMBL/GenBank/DDBJ whole genome shotgun (WGS) entry which is preliminary data.</text>
</comment>
<dbReference type="PANTHER" id="PTHR47199:SF2">
    <property type="entry name" value="PHOTOSYSTEM II STABILITY_ASSEMBLY FACTOR HCF136, CHLOROPLASTIC"/>
    <property type="match status" value="1"/>
</dbReference>